<feature type="modified residue" description="N6-(pyridoxal phosphate)lysine" evidence="7 8">
    <location>
        <position position="35"/>
    </location>
</feature>
<dbReference type="GO" id="GO:0005829">
    <property type="term" value="C:cytosol"/>
    <property type="evidence" value="ECO:0007669"/>
    <property type="project" value="TreeGrafter"/>
</dbReference>
<sequence>MIAGAHLTIDLEALAANYRLIRDRAAPAAVGGVVKANGYGLGAVEVALTLIGEGCRHLFVALQGEAEALVPELPHGIPVYILNGLLPGGDAACAAVGAVPVLNSLDQIERWSAEASARHARLPAVLQVDSGMSRMGLPADEIEHLLVRPELLRSIDLHFIISHLACADEPGNAINGAQETRFRAIAAHFPGVPLALDNSGGIFQARSRFDLVRAGIALYGGAPHGNAPNPMQATVALEAHIAQLRTIPAETGVGYGLTFKTTRESRIATIPVGYADGWPRCLGNKGAAYISGIRVPIAGRVSMDSITLDVTDVPDEHLYPGAPVELLGPHQNIDQVAADADTISYEILTQLSRRYERAYLPAGTRARIRSITP</sequence>
<dbReference type="SUPFAM" id="SSF50621">
    <property type="entry name" value="Alanine racemase C-terminal domain-like"/>
    <property type="match status" value="1"/>
</dbReference>
<evidence type="ECO:0000256" key="4">
    <source>
        <dbReference type="ARBA" id="ARBA00013089"/>
    </source>
</evidence>
<evidence type="ECO:0000256" key="1">
    <source>
        <dbReference type="ARBA" id="ARBA00000316"/>
    </source>
</evidence>
<feature type="binding site" evidence="7 9">
    <location>
        <position position="134"/>
    </location>
    <ligand>
        <name>substrate</name>
    </ligand>
</feature>
<feature type="active site" description="Proton acceptor; specific for D-alanine" evidence="7">
    <location>
        <position position="35"/>
    </location>
</feature>
<dbReference type="EC" id="5.1.1.1" evidence="4 7"/>
<accession>T0HV73</accession>
<dbReference type="Pfam" id="PF00842">
    <property type="entry name" value="Ala_racemase_C"/>
    <property type="match status" value="1"/>
</dbReference>
<dbReference type="Gene3D" id="2.40.37.10">
    <property type="entry name" value="Lyase, Ornithine Decarboxylase, Chain A, domain 1"/>
    <property type="match status" value="1"/>
</dbReference>
<proteinExistence type="inferred from homology"/>
<dbReference type="Gene3D" id="3.20.20.10">
    <property type="entry name" value="Alanine racemase"/>
    <property type="match status" value="1"/>
</dbReference>
<dbReference type="GO" id="GO:0030170">
    <property type="term" value="F:pyridoxal phosphate binding"/>
    <property type="evidence" value="ECO:0007669"/>
    <property type="project" value="UniProtKB-UniRule"/>
</dbReference>
<comment type="caution">
    <text evidence="11">The sequence shown here is derived from an EMBL/GenBank/DDBJ whole genome shotgun (WGS) entry which is preliminary data.</text>
</comment>
<dbReference type="CDD" id="cd00430">
    <property type="entry name" value="PLPDE_III_AR"/>
    <property type="match status" value="1"/>
</dbReference>
<comment type="function">
    <text evidence="7">Catalyzes the interconversion of L-alanine and D-alanine. May also act on other amino acids.</text>
</comment>
<feature type="domain" description="Alanine racemase C-terminal" evidence="10">
    <location>
        <begin position="234"/>
        <end position="360"/>
    </location>
</feature>
<evidence type="ECO:0000313" key="12">
    <source>
        <dbReference type="Proteomes" id="UP000015527"/>
    </source>
</evidence>
<keyword evidence="5 7" id="KW-0663">Pyridoxal phosphate</keyword>
<feature type="binding site" evidence="7 9">
    <location>
        <position position="303"/>
    </location>
    <ligand>
        <name>substrate</name>
    </ligand>
</feature>
<comment type="similarity">
    <text evidence="3 7">Belongs to the alanine racemase family.</text>
</comment>
<evidence type="ECO:0000256" key="2">
    <source>
        <dbReference type="ARBA" id="ARBA00001933"/>
    </source>
</evidence>
<evidence type="ECO:0000256" key="7">
    <source>
        <dbReference type="HAMAP-Rule" id="MF_01201"/>
    </source>
</evidence>
<dbReference type="PROSITE" id="PS00395">
    <property type="entry name" value="ALANINE_RACEMASE"/>
    <property type="match status" value="1"/>
</dbReference>
<dbReference type="PATRIC" id="fig|1096930.3.peg.1728"/>
<reference evidence="11 12" key="1">
    <citation type="journal article" date="2013" name="Genome Announc.">
        <title>Genome Sequence of Novosphingobium lindaniclasticum LE124T, Isolated from a Hexachlorocyclohexane Dumpsite.</title>
        <authorList>
            <person name="Saxena A."/>
            <person name="Nayyar N."/>
            <person name="Sangwan N."/>
            <person name="Kumari R."/>
            <person name="Khurana J.P."/>
            <person name="Lal R."/>
        </authorList>
    </citation>
    <scope>NUCLEOTIDE SEQUENCE [LARGE SCALE GENOMIC DNA]</scope>
    <source>
        <strain evidence="11 12">LE124</strain>
    </source>
</reference>
<evidence type="ECO:0000313" key="11">
    <source>
        <dbReference type="EMBL" id="EQB17037.1"/>
    </source>
</evidence>
<dbReference type="InterPro" id="IPR000821">
    <property type="entry name" value="Ala_racemase"/>
</dbReference>
<dbReference type="HAMAP" id="MF_01201">
    <property type="entry name" value="Ala_racemase"/>
    <property type="match status" value="1"/>
</dbReference>
<comment type="catalytic activity">
    <reaction evidence="1 7">
        <text>L-alanine = D-alanine</text>
        <dbReference type="Rhea" id="RHEA:20249"/>
        <dbReference type="ChEBI" id="CHEBI:57416"/>
        <dbReference type="ChEBI" id="CHEBI:57972"/>
        <dbReference type="EC" id="5.1.1.1"/>
    </reaction>
</comment>
<dbReference type="Proteomes" id="UP000015527">
    <property type="component" value="Unassembled WGS sequence"/>
</dbReference>
<dbReference type="PANTHER" id="PTHR30511:SF0">
    <property type="entry name" value="ALANINE RACEMASE, CATABOLIC-RELATED"/>
    <property type="match status" value="1"/>
</dbReference>
<dbReference type="AlphaFoldDB" id="T0HV73"/>
<evidence type="ECO:0000256" key="5">
    <source>
        <dbReference type="ARBA" id="ARBA00022898"/>
    </source>
</evidence>
<evidence type="ECO:0000259" key="10">
    <source>
        <dbReference type="SMART" id="SM01005"/>
    </source>
</evidence>
<dbReference type="NCBIfam" id="TIGR00492">
    <property type="entry name" value="alr"/>
    <property type="match status" value="1"/>
</dbReference>
<keyword evidence="12" id="KW-1185">Reference proteome</keyword>
<dbReference type="OrthoDB" id="9813814at2"/>
<protein>
    <recommendedName>
        <fullName evidence="4 7">Alanine racemase</fullName>
        <ecNumber evidence="4 7">5.1.1.1</ecNumber>
    </recommendedName>
</protein>
<comment type="cofactor">
    <cofactor evidence="2 7 8">
        <name>pyridoxal 5'-phosphate</name>
        <dbReference type="ChEBI" id="CHEBI:597326"/>
    </cofactor>
</comment>
<gene>
    <name evidence="11" type="ORF">L284_08745</name>
</gene>
<evidence type="ECO:0000256" key="6">
    <source>
        <dbReference type="ARBA" id="ARBA00023235"/>
    </source>
</evidence>
<dbReference type="InterPro" id="IPR011079">
    <property type="entry name" value="Ala_racemase_C"/>
</dbReference>
<comment type="pathway">
    <text evidence="7">Amino-acid biosynthesis; D-alanine biosynthesis; D-alanine from L-alanine: step 1/1.</text>
</comment>
<organism evidence="11 12">
    <name type="scientific">Novosphingobium lindaniclasticum LE124</name>
    <dbReference type="NCBI Taxonomy" id="1096930"/>
    <lineage>
        <taxon>Bacteria</taxon>
        <taxon>Pseudomonadati</taxon>
        <taxon>Pseudomonadota</taxon>
        <taxon>Alphaproteobacteria</taxon>
        <taxon>Sphingomonadales</taxon>
        <taxon>Sphingomonadaceae</taxon>
        <taxon>Novosphingobium</taxon>
    </lineage>
</organism>
<evidence type="ECO:0000256" key="9">
    <source>
        <dbReference type="PIRSR" id="PIRSR600821-52"/>
    </source>
</evidence>
<dbReference type="InterPro" id="IPR029066">
    <property type="entry name" value="PLP-binding_barrel"/>
</dbReference>
<dbReference type="GO" id="GO:0008784">
    <property type="term" value="F:alanine racemase activity"/>
    <property type="evidence" value="ECO:0007669"/>
    <property type="project" value="UniProtKB-UniRule"/>
</dbReference>
<dbReference type="eggNOG" id="COG0787">
    <property type="taxonomic scope" value="Bacteria"/>
</dbReference>
<dbReference type="UniPathway" id="UPA00042">
    <property type="reaction ID" value="UER00497"/>
</dbReference>
<dbReference type="GO" id="GO:0030632">
    <property type="term" value="P:D-alanine biosynthetic process"/>
    <property type="evidence" value="ECO:0007669"/>
    <property type="project" value="UniProtKB-UniRule"/>
</dbReference>
<dbReference type="SUPFAM" id="SSF51419">
    <property type="entry name" value="PLP-binding barrel"/>
    <property type="match status" value="1"/>
</dbReference>
<dbReference type="PRINTS" id="PR00992">
    <property type="entry name" value="ALARACEMASE"/>
</dbReference>
<name>T0HV73_9SPHN</name>
<dbReference type="Pfam" id="PF01168">
    <property type="entry name" value="Ala_racemase_N"/>
    <property type="match status" value="1"/>
</dbReference>
<dbReference type="PANTHER" id="PTHR30511">
    <property type="entry name" value="ALANINE RACEMASE"/>
    <property type="match status" value="1"/>
</dbReference>
<evidence type="ECO:0000256" key="8">
    <source>
        <dbReference type="PIRSR" id="PIRSR600821-50"/>
    </source>
</evidence>
<keyword evidence="6 7" id="KW-0413">Isomerase</keyword>
<dbReference type="InterPro" id="IPR001608">
    <property type="entry name" value="Ala_racemase_N"/>
</dbReference>
<feature type="active site" description="Proton acceptor; specific for L-alanine" evidence="7">
    <location>
        <position position="255"/>
    </location>
</feature>
<dbReference type="EMBL" id="ATHL01000060">
    <property type="protein sequence ID" value="EQB17037.1"/>
    <property type="molecule type" value="Genomic_DNA"/>
</dbReference>
<dbReference type="InterPro" id="IPR009006">
    <property type="entry name" value="Ala_racemase/Decarboxylase_C"/>
</dbReference>
<evidence type="ECO:0000256" key="3">
    <source>
        <dbReference type="ARBA" id="ARBA00007880"/>
    </source>
</evidence>
<dbReference type="SMART" id="SM01005">
    <property type="entry name" value="Ala_racemase_C"/>
    <property type="match status" value="1"/>
</dbReference>
<dbReference type="RefSeq" id="WP_021233645.1">
    <property type="nucleotide sequence ID" value="NZ_ATHL01000060.1"/>
</dbReference>
<dbReference type="InterPro" id="IPR020622">
    <property type="entry name" value="Ala_racemase_pyridoxalP-BS"/>
</dbReference>